<sequence>MTDISIIIATYNAEKYLQRCLDSIKANKSENIELIIIDGKSNDRTLDILNENRHDIDFWISENDKGIYDAWNKGIKVAKGKWIMFLGADDQLKVNALQNYLTFLKNNNVSYIDYICALNEYIDKNGKLVATIGDKCVWPKMRKYMSAAHVGSLHNKKLFKEVGDYDLQFRICADYELLVRKRDSLKSIFIPIKIAKMETGGMSFSYAAVRELYKIRKYHSTLTPLENQFYFIRNVTTFYLLKLKLLLTN</sequence>
<evidence type="ECO:0000313" key="3">
    <source>
        <dbReference type="Proteomes" id="UP001163821"/>
    </source>
</evidence>
<organism evidence="2 3">
    <name type="scientific">Gaoshiqia sediminis</name>
    <dbReference type="NCBI Taxonomy" id="2986998"/>
    <lineage>
        <taxon>Bacteria</taxon>
        <taxon>Pseudomonadati</taxon>
        <taxon>Bacteroidota</taxon>
        <taxon>Bacteroidia</taxon>
        <taxon>Marinilabiliales</taxon>
        <taxon>Prolixibacteraceae</taxon>
        <taxon>Gaoshiqia</taxon>
    </lineage>
</organism>
<dbReference type="SUPFAM" id="SSF53448">
    <property type="entry name" value="Nucleotide-diphospho-sugar transferases"/>
    <property type="match status" value="1"/>
</dbReference>
<proteinExistence type="predicted"/>
<dbReference type="InterPro" id="IPR029044">
    <property type="entry name" value="Nucleotide-diphossugar_trans"/>
</dbReference>
<dbReference type="GO" id="GO:0016758">
    <property type="term" value="F:hexosyltransferase activity"/>
    <property type="evidence" value="ECO:0007669"/>
    <property type="project" value="UniProtKB-ARBA"/>
</dbReference>
<evidence type="ECO:0000259" key="1">
    <source>
        <dbReference type="Pfam" id="PF00535"/>
    </source>
</evidence>
<dbReference type="RefSeq" id="WP_282592708.1">
    <property type="nucleotide sequence ID" value="NZ_JAPAAF010000029.1"/>
</dbReference>
<dbReference type="PANTHER" id="PTHR22916">
    <property type="entry name" value="GLYCOSYLTRANSFERASE"/>
    <property type="match status" value="1"/>
</dbReference>
<protein>
    <submittedName>
        <fullName evidence="2">Glycosyltransferase</fullName>
    </submittedName>
</protein>
<evidence type="ECO:0000313" key="2">
    <source>
        <dbReference type="EMBL" id="MCW0484116.1"/>
    </source>
</evidence>
<dbReference type="EMBL" id="JAPAAF010000029">
    <property type="protein sequence ID" value="MCW0484116.1"/>
    <property type="molecule type" value="Genomic_DNA"/>
</dbReference>
<dbReference type="Gene3D" id="3.90.550.10">
    <property type="entry name" value="Spore Coat Polysaccharide Biosynthesis Protein SpsA, Chain A"/>
    <property type="match status" value="1"/>
</dbReference>
<gene>
    <name evidence="2" type="ORF">N2K84_15345</name>
</gene>
<reference evidence="2" key="1">
    <citation type="submission" date="2022-10" db="EMBL/GenBank/DDBJ databases">
        <title>Gaoshiqiia sediminis gen. nov., sp. nov., isolated from coastal sediment.</title>
        <authorList>
            <person name="Yu W.X."/>
            <person name="Mu D.S."/>
            <person name="Du J.Z."/>
            <person name="Liang Y.Q."/>
        </authorList>
    </citation>
    <scope>NUCLEOTIDE SEQUENCE</scope>
    <source>
        <strain evidence="2">A06</strain>
    </source>
</reference>
<dbReference type="InterPro" id="IPR001173">
    <property type="entry name" value="Glyco_trans_2-like"/>
</dbReference>
<name>A0AA41Y638_9BACT</name>
<feature type="domain" description="Glycosyltransferase 2-like" evidence="1">
    <location>
        <begin position="5"/>
        <end position="114"/>
    </location>
</feature>
<keyword evidence="3" id="KW-1185">Reference proteome</keyword>
<comment type="caution">
    <text evidence="2">The sequence shown here is derived from an EMBL/GenBank/DDBJ whole genome shotgun (WGS) entry which is preliminary data.</text>
</comment>
<dbReference type="CDD" id="cd06433">
    <property type="entry name" value="GT_2_WfgS_like"/>
    <property type="match status" value="1"/>
</dbReference>
<dbReference type="AlphaFoldDB" id="A0AA41Y638"/>
<dbReference type="Proteomes" id="UP001163821">
    <property type="component" value="Unassembled WGS sequence"/>
</dbReference>
<dbReference type="PANTHER" id="PTHR22916:SF3">
    <property type="entry name" value="UDP-GLCNAC:BETAGAL BETA-1,3-N-ACETYLGLUCOSAMINYLTRANSFERASE-LIKE PROTEIN 1"/>
    <property type="match status" value="1"/>
</dbReference>
<accession>A0AA41Y638</accession>
<dbReference type="Pfam" id="PF00535">
    <property type="entry name" value="Glycos_transf_2"/>
    <property type="match status" value="1"/>
</dbReference>